<sequence length="80" mass="8693">MSSGVCLRIRGPLVLISITFAQLCLSANLGRSSHSRVLLSEDLEELIGSDLQQVREFINKQCGNRGHPGVVSLHVLDPNP</sequence>
<feature type="signal peptide" evidence="1">
    <location>
        <begin position="1"/>
        <end position="26"/>
    </location>
</feature>
<evidence type="ECO:0000313" key="3">
    <source>
        <dbReference type="Proteomes" id="UP001367508"/>
    </source>
</evidence>
<gene>
    <name evidence="2" type="ORF">VNO77_44722</name>
</gene>
<evidence type="ECO:0000256" key="1">
    <source>
        <dbReference type="SAM" id="SignalP"/>
    </source>
</evidence>
<dbReference type="AlphaFoldDB" id="A0AAN9JYY9"/>
<dbReference type="Proteomes" id="UP001367508">
    <property type="component" value="Unassembled WGS sequence"/>
</dbReference>
<proteinExistence type="predicted"/>
<dbReference type="EMBL" id="JAYMYQ010000011">
    <property type="protein sequence ID" value="KAK7306766.1"/>
    <property type="molecule type" value="Genomic_DNA"/>
</dbReference>
<evidence type="ECO:0000313" key="2">
    <source>
        <dbReference type="EMBL" id="KAK7306766.1"/>
    </source>
</evidence>
<organism evidence="2 3">
    <name type="scientific">Canavalia gladiata</name>
    <name type="common">Sword bean</name>
    <name type="synonym">Dolichos gladiatus</name>
    <dbReference type="NCBI Taxonomy" id="3824"/>
    <lineage>
        <taxon>Eukaryota</taxon>
        <taxon>Viridiplantae</taxon>
        <taxon>Streptophyta</taxon>
        <taxon>Embryophyta</taxon>
        <taxon>Tracheophyta</taxon>
        <taxon>Spermatophyta</taxon>
        <taxon>Magnoliopsida</taxon>
        <taxon>eudicotyledons</taxon>
        <taxon>Gunneridae</taxon>
        <taxon>Pentapetalae</taxon>
        <taxon>rosids</taxon>
        <taxon>fabids</taxon>
        <taxon>Fabales</taxon>
        <taxon>Fabaceae</taxon>
        <taxon>Papilionoideae</taxon>
        <taxon>50 kb inversion clade</taxon>
        <taxon>NPAAA clade</taxon>
        <taxon>indigoferoid/millettioid clade</taxon>
        <taxon>Phaseoleae</taxon>
        <taxon>Canavalia</taxon>
    </lineage>
</organism>
<protein>
    <submittedName>
        <fullName evidence="2">Uncharacterized protein</fullName>
    </submittedName>
</protein>
<keyword evidence="3" id="KW-1185">Reference proteome</keyword>
<accession>A0AAN9JYY9</accession>
<name>A0AAN9JYY9_CANGL</name>
<feature type="chain" id="PRO_5042948749" evidence="1">
    <location>
        <begin position="27"/>
        <end position="80"/>
    </location>
</feature>
<keyword evidence="1" id="KW-0732">Signal</keyword>
<comment type="caution">
    <text evidence="2">The sequence shown here is derived from an EMBL/GenBank/DDBJ whole genome shotgun (WGS) entry which is preliminary data.</text>
</comment>
<reference evidence="2 3" key="1">
    <citation type="submission" date="2024-01" db="EMBL/GenBank/DDBJ databases">
        <title>The genomes of 5 underutilized Papilionoideae crops provide insights into root nodulation and disease resistanc.</title>
        <authorList>
            <person name="Jiang F."/>
        </authorList>
    </citation>
    <scope>NUCLEOTIDE SEQUENCE [LARGE SCALE GENOMIC DNA]</scope>
    <source>
        <strain evidence="2">LVBAO_FW01</strain>
        <tissue evidence="2">Leaves</tissue>
    </source>
</reference>